<proteinExistence type="predicted"/>
<dbReference type="Proteomes" id="UP000190042">
    <property type="component" value="Unassembled WGS sequence"/>
</dbReference>
<accession>A0A1T4Y3P4</accession>
<keyword evidence="1" id="KW-0472">Membrane</keyword>
<sequence length="93" mass="10203">MSSCGFYEMCQRYHGRAVTVQTKDGGVYRGYIREVDRRQVVIEPIGRPRGLGGFGYGGFGIRGYGFGGYGYGGYQRIALGAIAGIALLSLFFW</sequence>
<evidence type="ECO:0000313" key="3">
    <source>
        <dbReference type="Proteomes" id="UP000190042"/>
    </source>
</evidence>
<keyword evidence="1" id="KW-1133">Transmembrane helix</keyword>
<keyword evidence="1" id="KW-0812">Transmembrane</keyword>
<name>A0A1T4Y3P4_9BACL</name>
<evidence type="ECO:0000313" key="2">
    <source>
        <dbReference type="EMBL" id="SKA95931.1"/>
    </source>
</evidence>
<organism evidence="2 3">
    <name type="scientific">Sporosarcina newyorkensis</name>
    <dbReference type="NCBI Taxonomy" id="759851"/>
    <lineage>
        <taxon>Bacteria</taxon>
        <taxon>Bacillati</taxon>
        <taxon>Bacillota</taxon>
        <taxon>Bacilli</taxon>
        <taxon>Bacillales</taxon>
        <taxon>Caryophanaceae</taxon>
        <taxon>Sporosarcina</taxon>
    </lineage>
</organism>
<reference evidence="3" key="1">
    <citation type="submission" date="2017-02" db="EMBL/GenBank/DDBJ databases">
        <authorList>
            <person name="Varghese N."/>
            <person name="Submissions S."/>
        </authorList>
    </citation>
    <scope>NUCLEOTIDE SEQUENCE [LARGE SCALE GENOMIC DNA]</scope>
    <source>
        <strain evidence="3">DSM 23966</strain>
    </source>
</reference>
<dbReference type="EMBL" id="FUYJ01000002">
    <property type="protein sequence ID" value="SKA95931.1"/>
    <property type="molecule type" value="Genomic_DNA"/>
</dbReference>
<evidence type="ECO:0000256" key="1">
    <source>
        <dbReference type="SAM" id="Phobius"/>
    </source>
</evidence>
<gene>
    <name evidence="2" type="ORF">SAMN04244570_1734</name>
</gene>
<protein>
    <submittedName>
        <fullName evidence="2">Uncharacterized protein</fullName>
    </submittedName>
</protein>
<feature type="transmembrane region" description="Helical" evidence="1">
    <location>
        <begin position="73"/>
        <end position="92"/>
    </location>
</feature>
<dbReference type="RefSeq" id="WP_078817309.1">
    <property type="nucleotide sequence ID" value="NZ_FUYJ01000002.1"/>
</dbReference>
<dbReference type="AlphaFoldDB" id="A0A1T4Y3P4"/>
<keyword evidence="3" id="KW-1185">Reference proteome</keyword>